<reference evidence="1" key="1">
    <citation type="submission" date="2022-08" db="EMBL/GenBank/DDBJ databases">
        <title>Genome Sequence of Fusarium decemcellulare.</title>
        <authorList>
            <person name="Buettner E."/>
        </authorList>
    </citation>
    <scope>NUCLEOTIDE SEQUENCE</scope>
    <source>
        <strain evidence="1">Babe19</strain>
    </source>
</reference>
<organism evidence="1 2">
    <name type="scientific">Fusarium decemcellulare</name>
    <dbReference type="NCBI Taxonomy" id="57161"/>
    <lineage>
        <taxon>Eukaryota</taxon>
        <taxon>Fungi</taxon>
        <taxon>Dikarya</taxon>
        <taxon>Ascomycota</taxon>
        <taxon>Pezizomycotina</taxon>
        <taxon>Sordariomycetes</taxon>
        <taxon>Hypocreomycetidae</taxon>
        <taxon>Hypocreales</taxon>
        <taxon>Nectriaceae</taxon>
        <taxon>Fusarium</taxon>
        <taxon>Fusarium decemcellulare species complex</taxon>
    </lineage>
</organism>
<keyword evidence="2" id="KW-1185">Reference proteome</keyword>
<comment type="caution">
    <text evidence="1">The sequence shown here is derived from an EMBL/GenBank/DDBJ whole genome shotgun (WGS) entry which is preliminary data.</text>
</comment>
<accession>A0ACC1SLL1</accession>
<evidence type="ECO:0000313" key="2">
    <source>
        <dbReference type="Proteomes" id="UP001148629"/>
    </source>
</evidence>
<name>A0ACC1SLL1_9HYPO</name>
<protein>
    <submittedName>
        <fullName evidence="1">Uncharacterized protein</fullName>
    </submittedName>
</protein>
<dbReference type="Proteomes" id="UP001148629">
    <property type="component" value="Unassembled WGS sequence"/>
</dbReference>
<proteinExistence type="predicted"/>
<evidence type="ECO:0000313" key="1">
    <source>
        <dbReference type="EMBL" id="KAJ3542195.1"/>
    </source>
</evidence>
<dbReference type="EMBL" id="JANRMS010000308">
    <property type="protein sequence ID" value="KAJ3542195.1"/>
    <property type="molecule type" value="Genomic_DNA"/>
</dbReference>
<gene>
    <name evidence="1" type="ORF">NM208_g4223</name>
</gene>
<sequence>MKIFQLFTIYCSALALAMPKSDIPDQLAKRQDAEVDQPDNPRLGVDTCFRIEKVKEGVEYFDCPAKKPLNEQGGCSANPTKEDNWCETYCQKSLKWGWGQEVPFDNARCGPGACTLEDRMQAEVSRSITWGLQIGHGAFTAGASFSYSESKMTVSGVVRNKPSDLEEECGYWAFVPHTITSCGITAKGELDMNAFSGKKCNNVVEKEECYTTIMETSEGNPSGFAVFVATDCADPTMRLPFCKQDKIYLKEGVSYDKCPYLMYHLAWADMDDESKGLVDGFQQACEENNWPPDGQKDPYGCTP</sequence>